<dbReference type="AlphaFoldDB" id="A0A166RLF7"/>
<proteinExistence type="predicted"/>
<feature type="region of interest" description="Disordered" evidence="1">
    <location>
        <begin position="100"/>
        <end position="119"/>
    </location>
</feature>
<evidence type="ECO:0000256" key="1">
    <source>
        <dbReference type="SAM" id="MobiDB-lite"/>
    </source>
</evidence>
<keyword evidence="3" id="KW-1185">Reference proteome</keyword>
<organism evidence="2 3">
    <name type="scientific">Colletotrichum tofieldiae</name>
    <dbReference type="NCBI Taxonomy" id="708197"/>
    <lineage>
        <taxon>Eukaryota</taxon>
        <taxon>Fungi</taxon>
        <taxon>Dikarya</taxon>
        <taxon>Ascomycota</taxon>
        <taxon>Pezizomycotina</taxon>
        <taxon>Sordariomycetes</taxon>
        <taxon>Hypocreomycetidae</taxon>
        <taxon>Glomerellales</taxon>
        <taxon>Glomerellaceae</taxon>
        <taxon>Colletotrichum</taxon>
        <taxon>Colletotrichum spaethianum species complex</taxon>
    </lineage>
</organism>
<dbReference type="EMBL" id="LFIV01000107">
    <property type="protein sequence ID" value="KZL69409.1"/>
    <property type="molecule type" value="Genomic_DNA"/>
</dbReference>
<name>A0A166RLF7_9PEZI</name>
<accession>A0A166RLF7</accession>
<sequence>MSQLATSVAGFQAAGISGETVLQKYNQTKDAVFQVIDVAAVSSQVPMEEDSFVMSAVLSGDIGFLQRLLHHAPHLRRVGITAKQLLLLMFLVFVELPGKPQESRRRERPRRPRAANKREANANDLKMLMGLIAPP</sequence>
<dbReference type="OrthoDB" id="341259at2759"/>
<gene>
    <name evidence="2" type="ORF">CT0861_11276</name>
</gene>
<protein>
    <submittedName>
        <fullName evidence="2">Uncharacterized protein</fullName>
    </submittedName>
</protein>
<comment type="caution">
    <text evidence="2">The sequence shown here is derived from an EMBL/GenBank/DDBJ whole genome shotgun (WGS) entry which is preliminary data.</text>
</comment>
<evidence type="ECO:0000313" key="3">
    <source>
        <dbReference type="Proteomes" id="UP000076552"/>
    </source>
</evidence>
<reference evidence="2 3" key="1">
    <citation type="submission" date="2015-06" db="EMBL/GenBank/DDBJ databases">
        <title>Survival trade-offs in plant roots during colonization by closely related pathogenic and mutualistic fungi.</title>
        <authorList>
            <person name="Hacquard S."/>
            <person name="Kracher B."/>
            <person name="Hiruma K."/>
            <person name="Weinman A."/>
            <person name="Muench P."/>
            <person name="Garrido Oter R."/>
            <person name="Ver Loren van Themaat E."/>
            <person name="Dallerey J.-F."/>
            <person name="Damm U."/>
            <person name="Henrissat B."/>
            <person name="Lespinet O."/>
            <person name="Thon M."/>
            <person name="Kemen E."/>
            <person name="McHardy A.C."/>
            <person name="Schulze-Lefert P."/>
            <person name="O'Connell R.J."/>
        </authorList>
    </citation>
    <scope>NUCLEOTIDE SEQUENCE [LARGE SCALE GENOMIC DNA]</scope>
    <source>
        <strain evidence="2 3">0861</strain>
    </source>
</reference>
<feature type="compositionally biased region" description="Basic residues" evidence="1">
    <location>
        <begin position="106"/>
        <end position="115"/>
    </location>
</feature>
<dbReference type="Proteomes" id="UP000076552">
    <property type="component" value="Unassembled WGS sequence"/>
</dbReference>
<evidence type="ECO:0000313" key="2">
    <source>
        <dbReference type="EMBL" id="KZL69409.1"/>
    </source>
</evidence>